<dbReference type="InterPro" id="IPR020568">
    <property type="entry name" value="Ribosomal_Su5_D2-typ_SF"/>
</dbReference>
<dbReference type="PROSITE" id="PS00910">
    <property type="entry name" value="UPF0029"/>
    <property type="match status" value="1"/>
</dbReference>
<evidence type="ECO:0000313" key="4">
    <source>
        <dbReference type="Proteomes" id="UP000232133"/>
    </source>
</evidence>
<dbReference type="PANTHER" id="PTHR16301:SF20">
    <property type="entry name" value="IMPACT FAMILY MEMBER YIGZ"/>
    <property type="match status" value="1"/>
</dbReference>
<dbReference type="GO" id="GO:0005737">
    <property type="term" value="C:cytoplasm"/>
    <property type="evidence" value="ECO:0007669"/>
    <property type="project" value="TreeGrafter"/>
</dbReference>
<gene>
    <name evidence="3" type="ORF">BK798_03295</name>
</gene>
<dbReference type="Gene3D" id="3.30.230.30">
    <property type="entry name" value="Impact, N-terminal domain"/>
    <property type="match status" value="1"/>
</dbReference>
<evidence type="ECO:0000259" key="2">
    <source>
        <dbReference type="Pfam" id="PF01205"/>
    </source>
</evidence>
<dbReference type="InterPro" id="IPR001498">
    <property type="entry name" value="Impact_N"/>
</dbReference>
<dbReference type="GeneID" id="35118368"/>
<reference evidence="3 4" key="1">
    <citation type="submission" date="2016-10" db="EMBL/GenBank/DDBJ databases">
        <authorList>
            <person name="Varghese N."/>
        </authorList>
    </citation>
    <scope>NUCLEOTIDE SEQUENCE [LARGE SCALE GENOMIC DNA]</scope>
    <source>
        <strain evidence="3 4">KB11</strain>
    </source>
</reference>
<name>A0A2H4U5W2_METSM</name>
<evidence type="ECO:0000256" key="1">
    <source>
        <dbReference type="ARBA" id="ARBA00007665"/>
    </source>
</evidence>
<dbReference type="Pfam" id="PF01205">
    <property type="entry name" value="Impact_N"/>
    <property type="match status" value="1"/>
</dbReference>
<accession>A0A2H4U5W2</accession>
<dbReference type="AlphaFoldDB" id="A0A2H4U5W2"/>
<dbReference type="InterPro" id="IPR023582">
    <property type="entry name" value="Impact"/>
</dbReference>
<evidence type="ECO:0000313" key="3">
    <source>
        <dbReference type="EMBL" id="ATZ59505.1"/>
    </source>
</evidence>
<dbReference type="InterPro" id="IPR020569">
    <property type="entry name" value="UPF0029_Impact_CS"/>
</dbReference>
<dbReference type="GO" id="GO:0006446">
    <property type="term" value="P:regulation of translational initiation"/>
    <property type="evidence" value="ECO:0007669"/>
    <property type="project" value="TreeGrafter"/>
</dbReference>
<feature type="domain" description="Impact N-terminal" evidence="2">
    <location>
        <begin position="15"/>
        <end position="117"/>
    </location>
</feature>
<dbReference type="NCBIfam" id="TIGR00257">
    <property type="entry name" value="IMPACT_YIGZ"/>
    <property type="match status" value="1"/>
</dbReference>
<dbReference type="PANTHER" id="PTHR16301">
    <property type="entry name" value="IMPACT-RELATED"/>
    <property type="match status" value="1"/>
</dbReference>
<comment type="similarity">
    <text evidence="1">Belongs to the IMPACT family.</text>
</comment>
<dbReference type="EMBL" id="CP017803">
    <property type="protein sequence ID" value="ATZ59505.1"/>
    <property type="molecule type" value="Genomic_DNA"/>
</dbReference>
<dbReference type="Proteomes" id="UP000232133">
    <property type="component" value="Chromosome"/>
</dbReference>
<sequence>MKTIEKAVQSEINIKKSQFICSLFPTKSKKESKEIIQKLNQQYHDATHNCTAYITNDGEGYDDNGEPGGTAGKPMINALRKNDLHNVTAVVTRYFGGIKLGAGGLVRAYSKSVLEAIEASEIIEVEYYDVYNITFDYSDLKDIEREIRNSKLTIIQKDFGEKISYDLVSKNNRNIKEIFEKFHNKIKVNFKNKQVLKKIK</sequence>
<dbReference type="SUPFAM" id="SSF54211">
    <property type="entry name" value="Ribosomal protein S5 domain 2-like"/>
    <property type="match status" value="1"/>
</dbReference>
<dbReference type="InterPro" id="IPR015796">
    <property type="entry name" value="Impact_YigZ-like"/>
</dbReference>
<dbReference type="RefSeq" id="WP_100815346.1">
    <property type="nucleotide sequence ID" value="NZ_CAYATN010000082.1"/>
</dbReference>
<dbReference type="InterPro" id="IPR036956">
    <property type="entry name" value="Impact_N_sf"/>
</dbReference>
<protein>
    <submittedName>
        <fullName evidence="3">YigZ family protein</fullName>
    </submittedName>
</protein>
<organism evidence="3 4">
    <name type="scientific">Methanobrevibacter smithii</name>
    <dbReference type="NCBI Taxonomy" id="2173"/>
    <lineage>
        <taxon>Archaea</taxon>
        <taxon>Methanobacteriati</taxon>
        <taxon>Methanobacteriota</taxon>
        <taxon>Methanomada group</taxon>
        <taxon>Methanobacteria</taxon>
        <taxon>Methanobacteriales</taxon>
        <taxon>Methanobacteriaceae</taxon>
        <taxon>Methanobrevibacter</taxon>
    </lineage>
</organism>
<proteinExistence type="inferred from homology"/>